<evidence type="ECO:0000259" key="6">
    <source>
        <dbReference type="Pfam" id="PF08281"/>
    </source>
</evidence>
<dbReference type="GO" id="GO:0003677">
    <property type="term" value="F:DNA binding"/>
    <property type="evidence" value="ECO:0007669"/>
    <property type="project" value="InterPro"/>
</dbReference>
<dbReference type="RefSeq" id="WP_162361149.1">
    <property type="nucleotide sequence ID" value="NZ_CP047591.1"/>
</dbReference>
<dbReference type="PANTHER" id="PTHR43133:SF60">
    <property type="entry name" value="RNA POLYMERASE SIGMA FACTOR SIGV"/>
    <property type="match status" value="1"/>
</dbReference>
<proteinExistence type="inferred from homology"/>
<evidence type="ECO:0000313" key="7">
    <source>
        <dbReference type="EMBL" id="QHI71376.1"/>
    </source>
</evidence>
<dbReference type="KEGG" id="amic:Ami3637_02320"/>
<keyword evidence="4" id="KW-0804">Transcription</keyword>
<evidence type="ECO:0000256" key="3">
    <source>
        <dbReference type="ARBA" id="ARBA00023082"/>
    </source>
</evidence>
<dbReference type="PANTHER" id="PTHR43133">
    <property type="entry name" value="RNA POLYMERASE ECF-TYPE SIGMA FACTO"/>
    <property type="match status" value="1"/>
</dbReference>
<dbReference type="InterPro" id="IPR014284">
    <property type="entry name" value="RNA_pol_sigma-70_dom"/>
</dbReference>
<sequence>MSTLENEIYAALIEFIEKNQNSIYRLAYSYVKSQDTALDMVQESIYKAIKAYEKIEDQSNVKSWFYKILVNTCLDELRRSNRIVTVPPEDIPDQAVDSLSSKAEHMVLHKALEELDTETKTVIVLRYFEDMKLAEIAGVLEENINSVKSRLYRGLRSLKFQMREGDSGDAE</sequence>
<dbReference type="SUPFAM" id="SSF88946">
    <property type="entry name" value="Sigma2 domain of RNA polymerase sigma factors"/>
    <property type="match status" value="1"/>
</dbReference>
<dbReference type="GO" id="GO:0006352">
    <property type="term" value="P:DNA-templated transcription initiation"/>
    <property type="evidence" value="ECO:0007669"/>
    <property type="project" value="InterPro"/>
</dbReference>
<dbReference type="AlphaFoldDB" id="A0A6P1MIF0"/>
<accession>A0A6P1MIF0</accession>
<dbReference type="Pfam" id="PF08281">
    <property type="entry name" value="Sigma70_r4_2"/>
    <property type="match status" value="1"/>
</dbReference>
<keyword evidence="3" id="KW-0731">Sigma factor</keyword>
<protein>
    <submittedName>
        <fullName evidence="7">Sigma-70 family RNA polymerase sigma factor</fullName>
    </submittedName>
</protein>
<name>A0A6P1MIF0_9FIRM</name>
<dbReference type="Pfam" id="PF04542">
    <property type="entry name" value="Sigma70_r2"/>
    <property type="match status" value="1"/>
</dbReference>
<comment type="similarity">
    <text evidence="1">Belongs to the sigma-70 factor family. ECF subfamily.</text>
</comment>
<dbReference type="InterPro" id="IPR007627">
    <property type="entry name" value="RNA_pol_sigma70_r2"/>
</dbReference>
<dbReference type="InterPro" id="IPR013325">
    <property type="entry name" value="RNA_pol_sigma_r2"/>
</dbReference>
<dbReference type="EMBL" id="CP047591">
    <property type="protein sequence ID" value="QHI71376.1"/>
    <property type="molecule type" value="Genomic_DNA"/>
</dbReference>
<gene>
    <name evidence="7" type="ORF">Ami3637_02320</name>
</gene>
<evidence type="ECO:0000256" key="1">
    <source>
        <dbReference type="ARBA" id="ARBA00010641"/>
    </source>
</evidence>
<dbReference type="InterPro" id="IPR039425">
    <property type="entry name" value="RNA_pol_sigma-70-like"/>
</dbReference>
<feature type="domain" description="RNA polymerase sigma factor 70 region 4 type 2" evidence="6">
    <location>
        <begin position="106"/>
        <end position="158"/>
    </location>
</feature>
<dbReference type="GO" id="GO:0016987">
    <property type="term" value="F:sigma factor activity"/>
    <property type="evidence" value="ECO:0007669"/>
    <property type="project" value="UniProtKB-KW"/>
</dbReference>
<reference evidence="7 8" key="1">
    <citation type="submission" date="2020-01" db="EMBL/GenBank/DDBJ databases">
        <title>Genomic analysis of Aminipila sp. CBA3637.</title>
        <authorList>
            <person name="Kim Y.B."/>
            <person name="Roh S.W."/>
        </authorList>
    </citation>
    <scope>NUCLEOTIDE SEQUENCE [LARGE SCALE GENOMIC DNA]</scope>
    <source>
        <strain evidence="7 8">CBA3637</strain>
    </source>
</reference>
<evidence type="ECO:0000256" key="2">
    <source>
        <dbReference type="ARBA" id="ARBA00023015"/>
    </source>
</evidence>
<keyword evidence="2" id="KW-0805">Transcription regulation</keyword>
<keyword evidence="8" id="KW-1185">Reference proteome</keyword>
<organism evidence="7 8">
    <name type="scientific">Aminipila terrae</name>
    <dbReference type="NCBI Taxonomy" id="2697030"/>
    <lineage>
        <taxon>Bacteria</taxon>
        <taxon>Bacillati</taxon>
        <taxon>Bacillota</taxon>
        <taxon>Clostridia</taxon>
        <taxon>Peptostreptococcales</taxon>
        <taxon>Anaerovoracaceae</taxon>
        <taxon>Aminipila</taxon>
    </lineage>
</organism>
<feature type="domain" description="RNA polymerase sigma-70 region 2" evidence="5">
    <location>
        <begin position="15"/>
        <end position="82"/>
    </location>
</feature>
<dbReference type="CDD" id="cd06171">
    <property type="entry name" value="Sigma70_r4"/>
    <property type="match status" value="1"/>
</dbReference>
<dbReference type="Proteomes" id="UP000463883">
    <property type="component" value="Chromosome"/>
</dbReference>
<dbReference type="Gene3D" id="1.10.1740.10">
    <property type="match status" value="1"/>
</dbReference>
<evidence type="ECO:0000256" key="4">
    <source>
        <dbReference type="ARBA" id="ARBA00023163"/>
    </source>
</evidence>
<dbReference type="InterPro" id="IPR013324">
    <property type="entry name" value="RNA_pol_sigma_r3/r4-like"/>
</dbReference>
<dbReference type="InterPro" id="IPR013249">
    <property type="entry name" value="RNA_pol_sigma70_r4_t2"/>
</dbReference>
<evidence type="ECO:0000259" key="5">
    <source>
        <dbReference type="Pfam" id="PF04542"/>
    </source>
</evidence>
<dbReference type="Gene3D" id="1.10.10.10">
    <property type="entry name" value="Winged helix-like DNA-binding domain superfamily/Winged helix DNA-binding domain"/>
    <property type="match status" value="1"/>
</dbReference>
<dbReference type="InterPro" id="IPR036388">
    <property type="entry name" value="WH-like_DNA-bd_sf"/>
</dbReference>
<evidence type="ECO:0000313" key="8">
    <source>
        <dbReference type="Proteomes" id="UP000463883"/>
    </source>
</evidence>
<dbReference type="SUPFAM" id="SSF88659">
    <property type="entry name" value="Sigma3 and sigma4 domains of RNA polymerase sigma factors"/>
    <property type="match status" value="1"/>
</dbReference>
<dbReference type="NCBIfam" id="TIGR02937">
    <property type="entry name" value="sigma70-ECF"/>
    <property type="match status" value="1"/>
</dbReference>